<name>A0A8B7ZDL1_ACAPL</name>
<feature type="region of interest" description="Disordered" evidence="4">
    <location>
        <begin position="1"/>
        <end position="31"/>
    </location>
</feature>
<dbReference type="PANTHER" id="PTHR12940:SF0">
    <property type="entry name" value="SPLICING FACTOR ESS-2 HOMOLOG"/>
    <property type="match status" value="1"/>
</dbReference>
<dbReference type="OrthoDB" id="19679at2759"/>
<evidence type="ECO:0000313" key="6">
    <source>
        <dbReference type="RefSeq" id="XP_022103754.1"/>
    </source>
</evidence>
<comment type="subcellular location">
    <subcellularLocation>
        <location evidence="1">Nucleus</location>
    </subcellularLocation>
</comment>
<evidence type="ECO:0000313" key="7">
    <source>
        <dbReference type="RefSeq" id="XP_022103755.1"/>
    </source>
</evidence>
<feature type="region of interest" description="Disordered" evidence="4">
    <location>
        <begin position="380"/>
        <end position="409"/>
    </location>
</feature>
<evidence type="ECO:0000256" key="3">
    <source>
        <dbReference type="ARBA" id="ARBA00023242"/>
    </source>
</evidence>
<evidence type="ECO:0000256" key="4">
    <source>
        <dbReference type="SAM" id="MobiDB-lite"/>
    </source>
</evidence>
<keyword evidence="3" id="KW-0539">Nucleus</keyword>
<dbReference type="RefSeq" id="XP_022103754.1">
    <property type="nucleotide sequence ID" value="XM_022248062.1"/>
</dbReference>
<evidence type="ECO:0000256" key="2">
    <source>
        <dbReference type="ARBA" id="ARBA00009072"/>
    </source>
</evidence>
<proteinExistence type="inferred from homology"/>
<sequence>MALVKVGGKTLRAHQNHTKDESSDADKKPAKRVLDEETFLEDLEKIIQRDFFPDLSKLKAQKEYLEARERNDLVRMRELALKYAGTGQTRRPDADTPTPYAEATPATFETPDVNPRLQTPSNQRREFPVRERLPRGQNADQGEDRKDKSDTSLTLDKYLAKHTSEDNASFDDIMAAAAEKHQQKHAWLYEAERVHGQEQKDMLALEGPKAGKPAEGSSVTTWGYKAKNAVMYVPEGLEETPEEQIFKKPKVQQVVHKNTHFQASPFSAGPGQSSALAKSAALKAAQKSGRVGHDGKEIASSSETPKVNGYSFVGTPSPAPGAYNESPMMTWGEISGTPFRLDGSDTPARNTSGPSFKMADVPRKERLGLSLVEEVSKKHRAKKEKALQKVTQSLVSPSPKRLGTLGTTERLRTLTPAAQKLVNKRLSGFKTDKALRQSYTPSPTRTPAGDKTPILRSTPRQTPSRTPGQMPLGSDGDVSEETLTDNLLDLPKRSTRGRATAADFF</sequence>
<dbReference type="OMA" id="AQNDYLD"/>
<feature type="compositionally biased region" description="Polar residues" evidence="4">
    <location>
        <begin position="458"/>
        <end position="467"/>
    </location>
</feature>
<feature type="region of interest" description="Disordered" evidence="4">
    <location>
        <begin position="84"/>
        <end position="153"/>
    </location>
</feature>
<feature type="compositionally biased region" description="Basic and acidic residues" evidence="4">
    <location>
        <begin position="17"/>
        <end position="31"/>
    </location>
</feature>
<dbReference type="RefSeq" id="XP_022103755.1">
    <property type="nucleotide sequence ID" value="XM_022248063.1"/>
</dbReference>
<dbReference type="Pfam" id="PF09751">
    <property type="entry name" value="Es2"/>
    <property type="match status" value="1"/>
</dbReference>
<protein>
    <submittedName>
        <fullName evidence="6 7">Protein DGCR14-like</fullName>
    </submittedName>
</protein>
<dbReference type="AlphaFoldDB" id="A0A8B7ZDL1"/>
<dbReference type="GO" id="GO:0071013">
    <property type="term" value="C:catalytic step 2 spliceosome"/>
    <property type="evidence" value="ECO:0007669"/>
    <property type="project" value="TreeGrafter"/>
</dbReference>
<gene>
    <name evidence="6 7" type="primary">LOC110986299</name>
</gene>
<organism evidence="5 6">
    <name type="scientific">Acanthaster planci</name>
    <name type="common">Crown-of-thorns starfish</name>
    <dbReference type="NCBI Taxonomy" id="133434"/>
    <lineage>
        <taxon>Eukaryota</taxon>
        <taxon>Metazoa</taxon>
        <taxon>Echinodermata</taxon>
        <taxon>Eleutherozoa</taxon>
        <taxon>Asterozoa</taxon>
        <taxon>Asteroidea</taxon>
        <taxon>Valvatacea</taxon>
        <taxon>Valvatida</taxon>
        <taxon>Acanthasteridae</taxon>
        <taxon>Acanthaster</taxon>
    </lineage>
</organism>
<feature type="region of interest" description="Disordered" evidence="4">
    <location>
        <begin position="337"/>
        <end position="362"/>
    </location>
</feature>
<dbReference type="GeneID" id="110986299"/>
<comment type="similarity">
    <text evidence="2">Belongs to the ESS2 family.</text>
</comment>
<dbReference type="KEGG" id="aplc:110986299"/>
<feature type="compositionally biased region" description="Low complexity" evidence="4">
    <location>
        <begin position="95"/>
        <end position="112"/>
    </location>
</feature>
<evidence type="ECO:0000313" key="5">
    <source>
        <dbReference type="Proteomes" id="UP000694845"/>
    </source>
</evidence>
<accession>A0A8B7ZDL1</accession>
<dbReference type="InterPro" id="IPR019148">
    <property type="entry name" value="Nuclear_protein_DGCR14_ESS-2"/>
</dbReference>
<keyword evidence="5" id="KW-1185">Reference proteome</keyword>
<dbReference type="PANTHER" id="PTHR12940">
    <property type="entry name" value="ES-2 PROTEIN - RELATED"/>
    <property type="match status" value="1"/>
</dbReference>
<feature type="compositionally biased region" description="Basic and acidic residues" evidence="4">
    <location>
        <begin position="123"/>
        <end position="134"/>
    </location>
</feature>
<feature type="region of interest" description="Disordered" evidence="4">
    <location>
        <begin position="425"/>
        <end position="505"/>
    </location>
</feature>
<evidence type="ECO:0000256" key="1">
    <source>
        <dbReference type="ARBA" id="ARBA00004123"/>
    </source>
</evidence>
<reference evidence="6 7" key="1">
    <citation type="submission" date="2025-04" db="UniProtKB">
        <authorList>
            <consortium name="RefSeq"/>
        </authorList>
    </citation>
    <scope>IDENTIFICATION</scope>
</reference>
<dbReference type="Proteomes" id="UP000694845">
    <property type="component" value="Unplaced"/>
</dbReference>